<protein>
    <submittedName>
        <fullName evidence="1">Uncharacterized protein</fullName>
    </submittedName>
</protein>
<name>A0ABU8BQE8_9BRAD</name>
<evidence type="ECO:0000313" key="1">
    <source>
        <dbReference type="EMBL" id="MEH2560316.1"/>
    </source>
</evidence>
<keyword evidence="2" id="KW-1185">Reference proteome</keyword>
<comment type="caution">
    <text evidence="1">The sequence shown here is derived from an EMBL/GenBank/DDBJ whole genome shotgun (WGS) entry which is preliminary data.</text>
</comment>
<gene>
    <name evidence="1" type="ORF">V1286_007845</name>
</gene>
<sequence length="29" mass="3320">MTRMIDRATAGMKHDVDGDVRLRSTEMLL</sequence>
<reference evidence="1 2" key="1">
    <citation type="submission" date="2024-02" db="EMBL/GenBank/DDBJ databases">
        <title>Adaptive strategies in a cosmopolitan and abundant soil bacterium.</title>
        <authorList>
            <person name="Carini P."/>
        </authorList>
    </citation>
    <scope>NUCLEOTIDE SEQUENCE [LARGE SCALE GENOMIC DNA]</scope>
    <source>
        <strain evidence="1 2">AZCC 1608</strain>
    </source>
</reference>
<proteinExistence type="predicted"/>
<accession>A0ABU8BQE8</accession>
<organism evidence="1 2">
    <name type="scientific">Bradyrhizobium algeriense</name>
    <dbReference type="NCBI Taxonomy" id="634784"/>
    <lineage>
        <taxon>Bacteria</taxon>
        <taxon>Pseudomonadati</taxon>
        <taxon>Pseudomonadota</taxon>
        <taxon>Alphaproteobacteria</taxon>
        <taxon>Hyphomicrobiales</taxon>
        <taxon>Nitrobacteraceae</taxon>
        <taxon>Bradyrhizobium</taxon>
    </lineage>
</organism>
<evidence type="ECO:0000313" key="2">
    <source>
        <dbReference type="Proteomes" id="UP001364224"/>
    </source>
</evidence>
<dbReference type="Proteomes" id="UP001364224">
    <property type="component" value="Unassembled WGS sequence"/>
</dbReference>
<dbReference type="EMBL" id="JAZHRV010000001">
    <property type="protein sequence ID" value="MEH2560316.1"/>
    <property type="molecule type" value="Genomic_DNA"/>
</dbReference>